<reference evidence="7" key="1">
    <citation type="submission" date="2021-02" db="EMBL/GenBank/DDBJ databases">
        <authorList>
            <person name="Dougan E. K."/>
            <person name="Rhodes N."/>
            <person name="Thang M."/>
            <person name="Chan C."/>
        </authorList>
    </citation>
    <scope>NUCLEOTIDE SEQUENCE</scope>
</reference>
<keyword evidence="3 5" id="KW-1133">Transmembrane helix</keyword>
<dbReference type="GO" id="GO:0055085">
    <property type="term" value="P:transmembrane transport"/>
    <property type="evidence" value="ECO:0007669"/>
    <property type="project" value="InterPro"/>
</dbReference>
<dbReference type="EMBL" id="CAJNDS010002254">
    <property type="protein sequence ID" value="CAE7393715.1"/>
    <property type="molecule type" value="Genomic_DNA"/>
</dbReference>
<dbReference type="Gene3D" id="3.30.750.24">
    <property type="entry name" value="STAS domain"/>
    <property type="match status" value="1"/>
</dbReference>
<evidence type="ECO:0000256" key="3">
    <source>
        <dbReference type="ARBA" id="ARBA00022989"/>
    </source>
</evidence>
<dbReference type="AlphaFoldDB" id="A0A812QLU2"/>
<organism evidence="7 8">
    <name type="scientific">Symbiodinium natans</name>
    <dbReference type="NCBI Taxonomy" id="878477"/>
    <lineage>
        <taxon>Eukaryota</taxon>
        <taxon>Sar</taxon>
        <taxon>Alveolata</taxon>
        <taxon>Dinophyceae</taxon>
        <taxon>Suessiales</taxon>
        <taxon>Symbiodiniaceae</taxon>
        <taxon>Symbiodinium</taxon>
    </lineage>
</organism>
<keyword evidence="8" id="KW-1185">Reference proteome</keyword>
<keyword evidence="2 5" id="KW-0812">Transmembrane</keyword>
<comment type="caution">
    <text evidence="7">The sequence shown here is derived from an EMBL/GenBank/DDBJ whole genome shotgun (WGS) entry which is preliminary data.</text>
</comment>
<dbReference type="Pfam" id="PF00916">
    <property type="entry name" value="Sulfate_transp"/>
    <property type="match status" value="1"/>
</dbReference>
<comment type="subcellular location">
    <subcellularLocation>
        <location evidence="1">Membrane</location>
        <topology evidence="1">Multi-pass membrane protein</topology>
    </subcellularLocation>
</comment>
<protein>
    <submittedName>
        <fullName evidence="7">SULTR4 protein</fullName>
    </submittedName>
</protein>
<evidence type="ECO:0000256" key="5">
    <source>
        <dbReference type="SAM" id="Phobius"/>
    </source>
</evidence>
<evidence type="ECO:0000259" key="6">
    <source>
        <dbReference type="PROSITE" id="PS50801"/>
    </source>
</evidence>
<dbReference type="SUPFAM" id="SSF52091">
    <property type="entry name" value="SpoIIaa-like"/>
    <property type="match status" value="1"/>
</dbReference>
<feature type="transmembrane region" description="Helical" evidence="5">
    <location>
        <begin position="157"/>
        <end position="182"/>
    </location>
</feature>
<feature type="transmembrane region" description="Helical" evidence="5">
    <location>
        <begin position="379"/>
        <end position="399"/>
    </location>
</feature>
<dbReference type="InterPro" id="IPR002645">
    <property type="entry name" value="STAS_dom"/>
</dbReference>
<dbReference type="InterPro" id="IPR001902">
    <property type="entry name" value="SLC26A/SulP_fam"/>
</dbReference>
<keyword evidence="4 5" id="KW-0472">Membrane</keyword>
<evidence type="ECO:0000313" key="8">
    <source>
        <dbReference type="Proteomes" id="UP000604046"/>
    </source>
</evidence>
<dbReference type="InterPro" id="IPR011547">
    <property type="entry name" value="SLC26A/SulP_dom"/>
</dbReference>
<dbReference type="Proteomes" id="UP000604046">
    <property type="component" value="Unassembled WGS sequence"/>
</dbReference>
<feature type="domain" description="STAS" evidence="6">
    <location>
        <begin position="499"/>
        <end position="619"/>
    </location>
</feature>
<proteinExistence type="predicted"/>
<accession>A0A812QLU2</accession>
<dbReference type="InterPro" id="IPR036513">
    <property type="entry name" value="STAS_dom_sf"/>
</dbReference>
<evidence type="ECO:0000256" key="2">
    <source>
        <dbReference type="ARBA" id="ARBA00022692"/>
    </source>
</evidence>
<dbReference type="Pfam" id="PF01740">
    <property type="entry name" value="STAS"/>
    <property type="match status" value="1"/>
</dbReference>
<feature type="transmembrane region" description="Helical" evidence="5">
    <location>
        <begin position="342"/>
        <end position="358"/>
    </location>
</feature>
<feature type="transmembrane region" description="Helical" evidence="5">
    <location>
        <begin position="202"/>
        <end position="220"/>
    </location>
</feature>
<name>A0A812QLU2_9DINO</name>
<feature type="transmembrane region" description="Helical" evidence="5">
    <location>
        <begin position="442"/>
        <end position="469"/>
    </location>
</feature>
<dbReference type="PANTHER" id="PTHR11814">
    <property type="entry name" value="SULFATE TRANSPORTER"/>
    <property type="match status" value="1"/>
</dbReference>
<dbReference type="OrthoDB" id="288203at2759"/>
<dbReference type="PROSITE" id="PS50801">
    <property type="entry name" value="STAS"/>
    <property type="match status" value="1"/>
</dbReference>
<evidence type="ECO:0000256" key="4">
    <source>
        <dbReference type="ARBA" id="ARBA00023136"/>
    </source>
</evidence>
<gene>
    <name evidence="7" type="primary">SULTR4</name>
    <name evidence="7" type="ORF">SNAT2548_LOCUS21452</name>
</gene>
<sequence>MQAPSNEVSYTVLSEKAKGGGKRWIEILSARLPILSWLPAYERRFFVPDVTAGITLGTMCLAQTLAHATIATTSPIQGPHTALLPPVIYALLGTSKHGSVSSGAMVAMIIANVLQPFPEEDHTELASLLALVAGFSQILMGIFDLASAVRFLSQPTLSGFITGGAVLIIVSQLKNFFGYAHFPHESGPFGKVAACVRMLNQANWPNVALCSALIVFLVCSKRLKRIAREKSQTSTAWAVVAQLAQIKEIIVVMVGILFVRLTRKDSVAIVPTVGHIPQGLPPLRAPWQFDATRRLLEGPSDVLHGFLFSGVVLAFSAFLTSYSSFKRQALACDYALDARQELFALGSSGVVGSFFGAFPPSGSLSRTGLAVQLGVNSQVCGLANAAAVAAGLIFLAPLIEDLPKASLAAIVMVSAEGLMDFAMPVDLWRSSAESFRSFRKDLLVWLVGFVCTILFGALYGIILSVLVAVGQVVADASTPDAVTLGAVPRLQNQWHDVSRWPEARTVPGILVFEFRGPLVFASAEWFHDEVERMRLSESHGASIRYVILGMNPVPVIDYSALAMLQTILTEWKKKGIRCMVAEANSSVLDLLHEKLGDQLEQFEDKSKEVLSIESAVSVATGRLARSRLSPKPVGTCDF</sequence>
<evidence type="ECO:0000313" key="7">
    <source>
        <dbReference type="EMBL" id="CAE7393715.1"/>
    </source>
</evidence>
<dbReference type="GO" id="GO:0016020">
    <property type="term" value="C:membrane"/>
    <property type="evidence" value="ECO:0007669"/>
    <property type="project" value="UniProtKB-SubCell"/>
</dbReference>
<feature type="transmembrane region" description="Helical" evidence="5">
    <location>
        <begin position="125"/>
        <end position="145"/>
    </location>
</feature>
<feature type="transmembrane region" description="Helical" evidence="5">
    <location>
        <begin position="302"/>
        <end position="322"/>
    </location>
</feature>
<evidence type="ECO:0000256" key="1">
    <source>
        <dbReference type="ARBA" id="ARBA00004141"/>
    </source>
</evidence>
<dbReference type="CDD" id="cd07042">
    <property type="entry name" value="STAS_SulP_like_sulfate_transporter"/>
    <property type="match status" value="1"/>
</dbReference>